<feature type="region of interest" description="Disordered" evidence="1">
    <location>
        <begin position="19"/>
        <end position="43"/>
    </location>
</feature>
<accession>A0A6J4KCJ2</accession>
<gene>
    <name evidence="2" type="ORF">AVDCRST_MAG40-367</name>
</gene>
<evidence type="ECO:0000256" key="1">
    <source>
        <dbReference type="SAM" id="MobiDB-lite"/>
    </source>
</evidence>
<evidence type="ECO:0000313" key="2">
    <source>
        <dbReference type="EMBL" id="CAA9301132.1"/>
    </source>
</evidence>
<feature type="region of interest" description="Disordered" evidence="1">
    <location>
        <begin position="67"/>
        <end position="102"/>
    </location>
</feature>
<dbReference type="AlphaFoldDB" id="A0A6J4KCJ2"/>
<organism evidence="2">
    <name type="scientific">uncultured Gemmatimonadaceae bacterium</name>
    <dbReference type="NCBI Taxonomy" id="246130"/>
    <lineage>
        <taxon>Bacteria</taxon>
        <taxon>Pseudomonadati</taxon>
        <taxon>Gemmatimonadota</taxon>
        <taxon>Gemmatimonadia</taxon>
        <taxon>Gemmatimonadales</taxon>
        <taxon>Gemmatimonadaceae</taxon>
        <taxon>environmental samples</taxon>
    </lineage>
</organism>
<sequence length="102" mass="10328">MAGAATGTALAGSGAPIAAAPAWSDAPSPASAGKSRSTTPIVSRAIRATMPDACRVLAMWWTKKMSTPMPTIASATPSSTASEGTKCPSSSPPRIVRRTTRQ</sequence>
<protein>
    <submittedName>
        <fullName evidence="2">Uncharacterized protein</fullName>
    </submittedName>
</protein>
<proteinExistence type="predicted"/>
<feature type="compositionally biased region" description="Low complexity" evidence="1">
    <location>
        <begin position="67"/>
        <end position="82"/>
    </location>
</feature>
<dbReference type="EMBL" id="CADCTX010000103">
    <property type="protein sequence ID" value="CAA9301132.1"/>
    <property type="molecule type" value="Genomic_DNA"/>
</dbReference>
<name>A0A6J4KCJ2_9BACT</name>
<reference evidence="2" key="1">
    <citation type="submission" date="2020-02" db="EMBL/GenBank/DDBJ databases">
        <authorList>
            <person name="Meier V. D."/>
        </authorList>
    </citation>
    <scope>NUCLEOTIDE SEQUENCE</scope>
    <source>
        <strain evidence="2">AVDCRST_MAG40</strain>
    </source>
</reference>
<feature type="compositionally biased region" description="Low complexity" evidence="1">
    <location>
        <begin position="19"/>
        <end position="33"/>
    </location>
</feature>